<dbReference type="Pfam" id="PF00005">
    <property type="entry name" value="ABC_tran"/>
    <property type="match status" value="1"/>
</dbReference>
<dbReference type="InterPro" id="IPR027417">
    <property type="entry name" value="P-loop_NTPase"/>
</dbReference>
<keyword evidence="4 10" id="KW-0067">ATP-binding</keyword>
<evidence type="ECO:0000259" key="8">
    <source>
        <dbReference type="PROSITE" id="PS50893"/>
    </source>
</evidence>
<keyword evidence="3" id="KW-0547">Nucleotide-binding</keyword>
<organism evidence="10 11">
    <name type="scientific">Persicimonas caeni</name>
    <dbReference type="NCBI Taxonomy" id="2292766"/>
    <lineage>
        <taxon>Bacteria</taxon>
        <taxon>Deltaproteobacteria</taxon>
        <taxon>Bradymonadales</taxon>
        <taxon>Bradymonadaceae</taxon>
        <taxon>Persicimonas</taxon>
    </lineage>
</organism>
<evidence type="ECO:0000256" key="2">
    <source>
        <dbReference type="ARBA" id="ARBA00022692"/>
    </source>
</evidence>
<dbReference type="EMBL" id="CP041186">
    <property type="protein sequence ID" value="QDG50480.1"/>
    <property type="molecule type" value="Genomic_DNA"/>
</dbReference>
<dbReference type="PROSITE" id="PS50929">
    <property type="entry name" value="ABC_TM1F"/>
    <property type="match status" value="1"/>
</dbReference>
<evidence type="ECO:0000256" key="1">
    <source>
        <dbReference type="ARBA" id="ARBA00004651"/>
    </source>
</evidence>
<dbReference type="SUPFAM" id="SSF52540">
    <property type="entry name" value="P-loop containing nucleoside triphosphate hydrolases"/>
    <property type="match status" value="1"/>
</dbReference>
<dbReference type="GO" id="GO:0005524">
    <property type="term" value="F:ATP binding"/>
    <property type="evidence" value="ECO:0007669"/>
    <property type="project" value="UniProtKB-KW"/>
</dbReference>
<dbReference type="GO" id="GO:0016887">
    <property type="term" value="F:ATP hydrolysis activity"/>
    <property type="evidence" value="ECO:0007669"/>
    <property type="project" value="InterPro"/>
</dbReference>
<gene>
    <name evidence="10" type="ORF">FIV42_06955</name>
</gene>
<keyword evidence="5 7" id="KW-1133">Transmembrane helix</keyword>
<dbReference type="InterPro" id="IPR036640">
    <property type="entry name" value="ABC1_TM_sf"/>
</dbReference>
<dbReference type="Gene3D" id="1.20.1560.10">
    <property type="entry name" value="ABC transporter type 1, transmembrane domain"/>
    <property type="match status" value="1"/>
</dbReference>
<evidence type="ECO:0000313" key="10">
    <source>
        <dbReference type="EMBL" id="QDG50480.1"/>
    </source>
</evidence>
<dbReference type="PANTHER" id="PTHR43394:SF1">
    <property type="entry name" value="ATP-BINDING CASSETTE SUB-FAMILY B MEMBER 10, MITOCHONDRIAL"/>
    <property type="match status" value="1"/>
</dbReference>
<evidence type="ECO:0000313" key="11">
    <source>
        <dbReference type="Proteomes" id="UP000315995"/>
    </source>
</evidence>
<dbReference type="PROSITE" id="PS50893">
    <property type="entry name" value="ABC_TRANSPORTER_2"/>
    <property type="match status" value="1"/>
</dbReference>
<dbReference type="Proteomes" id="UP000315995">
    <property type="component" value="Chromosome"/>
</dbReference>
<evidence type="ECO:0000259" key="9">
    <source>
        <dbReference type="PROSITE" id="PS50929"/>
    </source>
</evidence>
<dbReference type="OrthoDB" id="9760168at2"/>
<dbReference type="InterPro" id="IPR011527">
    <property type="entry name" value="ABC1_TM_dom"/>
</dbReference>
<evidence type="ECO:0000256" key="5">
    <source>
        <dbReference type="ARBA" id="ARBA00022989"/>
    </source>
</evidence>
<reference evidence="10 11" key="1">
    <citation type="submission" date="2019-06" db="EMBL/GenBank/DDBJ databases">
        <title>Persicimonas caeni gen. nov., sp. nov., a predatory bacterium isolated from solar saltern.</title>
        <authorList>
            <person name="Wang S."/>
        </authorList>
    </citation>
    <scope>NUCLEOTIDE SEQUENCE [LARGE SCALE GENOMIC DNA]</scope>
    <source>
        <strain evidence="10 11">YN101</strain>
    </source>
</reference>
<dbReference type="InterPro" id="IPR003439">
    <property type="entry name" value="ABC_transporter-like_ATP-bd"/>
</dbReference>
<dbReference type="InterPro" id="IPR017871">
    <property type="entry name" value="ABC_transporter-like_CS"/>
</dbReference>
<dbReference type="SMART" id="SM00382">
    <property type="entry name" value="AAA"/>
    <property type="match status" value="1"/>
</dbReference>
<keyword evidence="6 7" id="KW-0472">Membrane</keyword>
<dbReference type="InterPro" id="IPR003593">
    <property type="entry name" value="AAA+_ATPase"/>
</dbReference>
<evidence type="ECO:0000256" key="6">
    <source>
        <dbReference type="ARBA" id="ARBA00023136"/>
    </source>
</evidence>
<feature type="transmembrane region" description="Helical" evidence="7">
    <location>
        <begin position="133"/>
        <end position="152"/>
    </location>
</feature>
<dbReference type="PROSITE" id="PS00211">
    <property type="entry name" value="ABC_TRANSPORTER_1"/>
    <property type="match status" value="1"/>
</dbReference>
<evidence type="ECO:0000256" key="4">
    <source>
        <dbReference type="ARBA" id="ARBA00022840"/>
    </source>
</evidence>
<feature type="transmembrane region" description="Helical" evidence="7">
    <location>
        <begin position="101"/>
        <end position="127"/>
    </location>
</feature>
<evidence type="ECO:0000256" key="7">
    <source>
        <dbReference type="SAM" id="Phobius"/>
    </source>
</evidence>
<protein>
    <submittedName>
        <fullName evidence="10">ABC transporter ATP-binding protein</fullName>
    </submittedName>
</protein>
<dbReference type="SUPFAM" id="SSF90123">
    <property type="entry name" value="ABC transporter transmembrane region"/>
    <property type="match status" value="1"/>
</dbReference>
<dbReference type="PANTHER" id="PTHR43394">
    <property type="entry name" value="ATP-DEPENDENT PERMEASE MDL1, MITOCHONDRIAL"/>
    <property type="match status" value="1"/>
</dbReference>
<dbReference type="Pfam" id="PF00664">
    <property type="entry name" value="ABC_membrane"/>
    <property type="match status" value="1"/>
</dbReference>
<dbReference type="GO" id="GO:0015421">
    <property type="term" value="F:ABC-type oligopeptide transporter activity"/>
    <property type="evidence" value="ECO:0007669"/>
    <property type="project" value="TreeGrafter"/>
</dbReference>
<dbReference type="GO" id="GO:0005886">
    <property type="term" value="C:plasma membrane"/>
    <property type="evidence" value="ECO:0007669"/>
    <property type="project" value="UniProtKB-SubCell"/>
</dbReference>
<keyword evidence="11" id="KW-1185">Reference proteome</keyword>
<dbReference type="Gene3D" id="3.40.50.300">
    <property type="entry name" value="P-loop containing nucleotide triphosphate hydrolases"/>
    <property type="match status" value="1"/>
</dbReference>
<proteinExistence type="predicted"/>
<dbReference type="FunFam" id="3.40.50.300:FF:000218">
    <property type="entry name" value="Multidrug ABC transporter ATP-binding protein"/>
    <property type="match status" value="1"/>
</dbReference>
<dbReference type="AlphaFoldDB" id="A0A4Y6PQG0"/>
<name>A0A4Y6PQG0_PERCE</name>
<dbReference type="CDD" id="cd07346">
    <property type="entry name" value="ABC_6TM_exporters"/>
    <property type="match status" value="1"/>
</dbReference>
<comment type="subcellular location">
    <subcellularLocation>
        <location evidence="1">Cell membrane</location>
        <topology evidence="1">Multi-pass membrane protein</topology>
    </subcellularLocation>
</comment>
<feature type="domain" description="ABC transmembrane type-1" evidence="9">
    <location>
        <begin position="1"/>
        <end position="270"/>
    </location>
</feature>
<feature type="domain" description="ABC transporter" evidence="8">
    <location>
        <begin position="310"/>
        <end position="545"/>
    </location>
</feature>
<dbReference type="InterPro" id="IPR039421">
    <property type="entry name" value="Type_1_exporter"/>
</dbReference>
<accession>A0A5B8Y272</accession>
<sequence>MIVAVVGAAQPLVMKHIFDQLSEGGTVEAVMWGLGLLVGITLVSEACQGFSNWLTWRTRIGIQYALLEESVDSLQRLPSSYCSDEGTGAVLTRLQKGIDGFVNAVSQISFQVLPAIAYLVFAAVAMIKLDWRLFFVVMAFVPLPAIISAWAAPTQTRRERKLLNKWATIYGRFNEVLRSLSLVRSFAMEDHEKERFLRHVDDANDVVVRGVGFDTSVGVASNLVVTGARISAIGVGAWLAINGEVTVGTLVAFMGYIHGLFGPVQGLTGVHETVRKAAAAVDEVFTILDGEDPVPDSPNAIDPGEIQGDIAFDNVHFRYEDDGEMVLEGIDLRVERGETIALVGPSGAGKSTMMSLLQRLHDPVAGSVRIDGHDLRDLEQRKVRHQMGMVLQDSMLFRDTIANNIAYGRPEATREEVIEAAKAAYAHDFIVKLPNGYDTVVGESGSRLSAGECQRISIARALIKNPPVMVLDEATSALDAESEALVQRALDKLLVNRTAFIIAHRLSTVVRADRILVLRDGRIAESGTHAELMAQDGYYAYLVEQQTGHIRLAS</sequence>
<accession>A0A4Y6PQG0</accession>
<keyword evidence="2 7" id="KW-0812">Transmembrane</keyword>
<evidence type="ECO:0000256" key="3">
    <source>
        <dbReference type="ARBA" id="ARBA00022741"/>
    </source>
</evidence>